<evidence type="ECO:0000256" key="1">
    <source>
        <dbReference type="ARBA" id="ARBA00023172"/>
    </source>
</evidence>
<sequence length="169" mass="20019">MSLISTVISRRIPLLTFNYFKDRRTVIETFTREQIHKLLKSTDLRTFTGVRDYTIMLLLLETGVRTSELIGIETDDIRWEDSMILIHNTKGHRERLVPFQSKMRGLSKEVCYRVLKEVEANPDIDNFGAYFRTCLENTLYKSQLKHGQIDPYEIFEERLKDSNVQLINW</sequence>
<organism evidence="4 5">
    <name type="scientific">Peribacillus butanolivorans</name>
    <dbReference type="NCBI Taxonomy" id="421767"/>
    <lineage>
        <taxon>Bacteria</taxon>
        <taxon>Bacillati</taxon>
        <taxon>Bacillota</taxon>
        <taxon>Bacilli</taxon>
        <taxon>Bacillales</taxon>
        <taxon>Bacillaceae</taxon>
        <taxon>Peribacillus</taxon>
    </lineage>
</organism>
<dbReference type="InterPro" id="IPR013762">
    <property type="entry name" value="Integrase-like_cat_sf"/>
</dbReference>
<dbReference type="SUPFAM" id="SSF56349">
    <property type="entry name" value="DNA breaking-rejoining enzymes"/>
    <property type="match status" value="1"/>
</dbReference>
<dbReference type="GO" id="GO:0003677">
    <property type="term" value="F:DNA binding"/>
    <property type="evidence" value="ECO:0007669"/>
    <property type="project" value="InterPro"/>
</dbReference>
<evidence type="ECO:0000313" key="5">
    <source>
        <dbReference type="Proteomes" id="UP000220106"/>
    </source>
</evidence>
<dbReference type="InterPro" id="IPR011010">
    <property type="entry name" value="DNA_brk_join_enz"/>
</dbReference>
<gene>
    <name evidence="4" type="ORF">CN689_15145</name>
    <name evidence="3" type="ORF">DTO10_15490</name>
</gene>
<keyword evidence="1" id="KW-0233">DNA recombination</keyword>
<dbReference type="EMBL" id="CP030926">
    <property type="protein sequence ID" value="AXN39632.1"/>
    <property type="molecule type" value="Genomic_DNA"/>
</dbReference>
<feature type="domain" description="Tyr recombinase" evidence="2">
    <location>
        <begin position="25"/>
        <end position="169"/>
    </location>
</feature>
<keyword evidence="6" id="KW-1185">Reference proteome</keyword>
<dbReference type="GO" id="GO:0006310">
    <property type="term" value="P:DNA recombination"/>
    <property type="evidence" value="ECO:0007669"/>
    <property type="project" value="UniProtKB-KW"/>
</dbReference>
<dbReference type="GO" id="GO:0015074">
    <property type="term" value="P:DNA integration"/>
    <property type="evidence" value="ECO:0007669"/>
    <property type="project" value="InterPro"/>
</dbReference>
<proteinExistence type="predicted"/>
<evidence type="ECO:0000259" key="2">
    <source>
        <dbReference type="PROSITE" id="PS51898"/>
    </source>
</evidence>
<dbReference type="KEGG" id="pbut:DTO10_15490"/>
<reference evidence="4 5" key="1">
    <citation type="submission" date="2017-09" db="EMBL/GenBank/DDBJ databases">
        <title>Large-scale bioinformatics analysis of Bacillus genomes uncovers conserved roles of natural products in bacterial physiology.</title>
        <authorList>
            <consortium name="Agbiome Team Llc"/>
            <person name="Bleich R.M."/>
            <person name="Kirk G.J."/>
            <person name="Santa Maria K.C."/>
            <person name="Allen S.E."/>
            <person name="Farag S."/>
            <person name="Shank E.A."/>
            <person name="Bowers A."/>
        </authorList>
    </citation>
    <scope>NUCLEOTIDE SEQUENCE [LARGE SCALE GENOMIC DNA]</scope>
    <source>
        <strain evidence="4 5">AFS003229</strain>
    </source>
</reference>
<dbReference type="Proteomes" id="UP000260457">
    <property type="component" value="Chromosome"/>
</dbReference>
<protein>
    <recommendedName>
        <fullName evidence="2">Tyr recombinase domain-containing protein</fullName>
    </recommendedName>
</protein>
<accession>A0AAX0S327</accession>
<evidence type="ECO:0000313" key="3">
    <source>
        <dbReference type="EMBL" id="AXN39632.1"/>
    </source>
</evidence>
<dbReference type="Gene3D" id="1.10.443.10">
    <property type="entry name" value="Intergrase catalytic core"/>
    <property type="match status" value="1"/>
</dbReference>
<dbReference type="InterPro" id="IPR002104">
    <property type="entry name" value="Integrase_catalytic"/>
</dbReference>
<dbReference type="AlphaFoldDB" id="A0AAX0S327"/>
<dbReference type="Proteomes" id="UP000220106">
    <property type="component" value="Unassembled WGS sequence"/>
</dbReference>
<evidence type="ECO:0000313" key="6">
    <source>
        <dbReference type="Proteomes" id="UP000260457"/>
    </source>
</evidence>
<name>A0AAX0S327_9BACI</name>
<evidence type="ECO:0000313" key="4">
    <source>
        <dbReference type="EMBL" id="PEJ31971.1"/>
    </source>
</evidence>
<dbReference type="Pfam" id="PF00589">
    <property type="entry name" value="Phage_integrase"/>
    <property type="match status" value="1"/>
</dbReference>
<reference evidence="3 6" key="2">
    <citation type="submission" date="2018-07" db="EMBL/GenBank/DDBJ databases">
        <title>The molecular basis for the intramolecular migration of carboxyl group in the catabolism of para-hydroxybenzoate via gentisate.</title>
        <authorList>
            <person name="Zhao H."/>
            <person name="Xu Y."/>
            <person name="Lin S."/>
            <person name="Spain J.C."/>
            <person name="Zhou N.-Y."/>
        </authorList>
    </citation>
    <scope>NUCLEOTIDE SEQUENCE [LARGE SCALE GENOMIC DNA]</scope>
    <source>
        <strain evidence="3 6">PHB-7a</strain>
    </source>
</reference>
<dbReference type="PROSITE" id="PS51898">
    <property type="entry name" value="TYR_RECOMBINASE"/>
    <property type="match status" value="1"/>
</dbReference>
<dbReference type="EMBL" id="NUEQ01000026">
    <property type="protein sequence ID" value="PEJ31971.1"/>
    <property type="molecule type" value="Genomic_DNA"/>
</dbReference>